<dbReference type="PANTHER" id="PTHR10302:SF27">
    <property type="entry name" value="SINGLE-STRANDED DNA-BINDING PROTEIN"/>
    <property type="match status" value="1"/>
</dbReference>
<dbReference type="HAMAP" id="MF_00984">
    <property type="entry name" value="SSB"/>
    <property type="match status" value="1"/>
</dbReference>
<dbReference type="PIRSF" id="PIRSF002070">
    <property type="entry name" value="SSB"/>
    <property type="match status" value="1"/>
</dbReference>
<dbReference type="Pfam" id="PF00436">
    <property type="entry name" value="SSB"/>
    <property type="match status" value="1"/>
</dbReference>
<dbReference type="CDD" id="cd04496">
    <property type="entry name" value="SSB_OBF"/>
    <property type="match status" value="1"/>
</dbReference>
<evidence type="ECO:0000256" key="2">
    <source>
        <dbReference type="PIRNR" id="PIRNR002070"/>
    </source>
</evidence>
<dbReference type="PROSITE" id="PS50935">
    <property type="entry name" value="SSB"/>
    <property type="match status" value="1"/>
</dbReference>
<reference evidence="3" key="1">
    <citation type="journal article" date="2021" name="Proc. Natl. Acad. Sci. U.S.A.">
        <title>A Catalog of Tens of Thousands of Viruses from Human Metagenomes Reveals Hidden Associations with Chronic Diseases.</title>
        <authorList>
            <person name="Tisza M.J."/>
            <person name="Buck C.B."/>
        </authorList>
    </citation>
    <scope>NUCLEOTIDE SEQUENCE</scope>
    <source>
        <strain evidence="3">CtCop38</strain>
    </source>
</reference>
<dbReference type="SUPFAM" id="SSF50249">
    <property type="entry name" value="Nucleic acid-binding proteins"/>
    <property type="match status" value="1"/>
</dbReference>
<dbReference type="GO" id="GO:0003697">
    <property type="term" value="F:single-stranded DNA binding"/>
    <property type="evidence" value="ECO:0007669"/>
    <property type="project" value="InterPro"/>
</dbReference>
<dbReference type="GO" id="GO:0009295">
    <property type="term" value="C:nucleoid"/>
    <property type="evidence" value="ECO:0007669"/>
    <property type="project" value="TreeGrafter"/>
</dbReference>
<accession>A0A8S5MYC8</accession>
<name>A0A8S5MYC8_9CAUD</name>
<sequence>MNKIILLGRLTRDPEVRYTSTGKVVCQFTLAVDRPFANQEGQREADFIPVVIWGKQGETCGNYLTKGQRALVEGRLQIRSYNAKDGGKRWITEVIADHFEFIEHKATSDITEEKVSDSAAPTSSMSYGTNVPLLSDEEIPF</sequence>
<dbReference type="GO" id="GO:0006260">
    <property type="term" value="P:DNA replication"/>
    <property type="evidence" value="ECO:0007669"/>
    <property type="project" value="InterPro"/>
</dbReference>
<dbReference type="InterPro" id="IPR000424">
    <property type="entry name" value="Primosome_PriB/ssb"/>
</dbReference>
<dbReference type="NCBIfam" id="TIGR00621">
    <property type="entry name" value="ssb"/>
    <property type="match status" value="1"/>
</dbReference>
<evidence type="ECO:0000256" key="1">
    <source>
        <dbReference type="ARBA" id="ARBA00023125"/>
    </source>
</evidence>
<dbReference type="InterPro" id="IPR011344">
    <property type="entry name" value="ssDNA-bd"/>
</dbReference>
<dbReference type="PANTHER" id="PTHR10302">
    <property type="entry name" value="SINGLE-STRANDED DNA-BINDING PROTEIN"/>
    <property type="match status" value="1"/>
</dbReference>
<proteinExistence type="inferred from homology"/>
<keyword evidence="1 2" id="KW-0238">DNA-binding</keyword>
<protein>
    <recommendedName>
        <fullName evidence="2">Single-stranded DNA-binding protein</fullName>
    </recommendedName>
</protein>
<evidence type="ECO:0000313" key="3">
    <source>
        <dbReference type="EMBL" id="DAD87337.1"/>
    </source>
</evidence>
<organism evidence="3">
    <name type="scientific">Myoviridae sp. ctCop38</name>
    <dbReference type="NCBI Taxonomy" id="2826632"/>
    <lineage>
        <taxon>Viruses</taxon>
        <taxon>Duplodnaviria</taxon>
        <taxon>Heunggongvirae</taxon>
        <taxon>Uroviricota</taxon>
        <taxon>Caudoviricetes</taxon>
    </lineage>
</organism>
<dbReference type="EMBL" id="BK015019">
    <property type="protein sequence ID" value="DAD87337.1"/>
    <property type="molecule type" value="Genomic_DNA"/>
</dbReference>
<dbReference type="Gene3D" id="2.40.50.140">
    <property type="entry name" value="Nucleic acid-binding proteins"/>
    <property type="match status" value="1"/>
</dbReference>
<dbReference type="InterPro" id="IPR012340">
    <property type="entry name" value="NA-bd_OB-fold"/>
</dbReference>